<evidence type="ECO:0000313" key="1">
    <source>
        <dbReference type="EMBL" id="SVA89648.1"/>
    </source>
</evidence>
<reference evidence="1" key="1">
    <citation type="submission" date="2018-05" db="EMBL/GenBank/DDBJ databases">
        <authorList>
            <person name="Lanie J.A."/>
            <person name="Ng W.-L."/>
            <person name="Kazmierczak K.M."/>
            <person name="Andrzejewski T.M."/>
            <person name="Davidsen T.M."/>
            <person name="Wayne K.J."/>
            <person name="Tettelin H."/>
            <person name="Glass J.I."/>
            <person name="Rusch D."/>
            <person name="Podicherti R."/>
            <person name="Tsui H.-C.T."/>
            <person name="Winkler M.E."/>
        </authorList>
    </citation>
    <scope>NUCLEOTIDE SEQUENCE</scope>
</reference>
<dbReference type="EMBL" id="UINC01021649">
    <property type="protein sequence ID" value="SVA89648.1"/>
    <property type="molecule type" value="Genomic_DNA"/>
</dbReference>
<dbReference type="AlphaFoldDB" id="A0A381ZJX5"/>
<sequence>MIRRFLALAVLTALVACDNTEDVDELKSYVQTVHGFEDYNRQVEALITRFDDPTSAITDADITAARQKLDDYAAAVRAVPTPSENVLKHTHQLYVRTFGDARKLARDETGDTKRQAQSVAIGLRRLRTAIEDRVYPSLDVMLARENLEGGEYELGWPED</sequence>
<organism evidence="1">
    <name type="scientific">marine metagenome</name>
    <dbReference type="NCBI Taxonomy" id="408172"/>
    <lineage>
        <taxon>unclassified sequences</taxon>
        <taxon>metagenomes</taxon>
        <taxon>ecological metagenomes</taxon>
    </lineage>
</organism>
<evidence type="ECO:0008006" key="2">
    <source>
        <dbReference type="Google" id="ProtNLM"/>
    </source>
</evidence>
<dbReference type="PROSITE" id="PS51257">
    <property type="entry name" value="PROKAR_LIPOPROTEIN"/>
    <property type="match status" value="1"/>
</dbReference>
<gene>
    <name evidence="1" type="ORF">METZ01_LOCUS142502</name>
</gene>
<accession>A0A381ZJX5</accession>
<name>A0A381ZJX5_9ZZZZ</name>
<proteinExistence type="predicted"/>
<protein>
    <recommendedName>
        <fullName evidence="2">Imelysin-like domain-containing protein</fullName>
    </recommendedName>
</protein>